<evidence type="ECO:0000313" key="11">
    <source>
        <dbReference type="Proteomes" id="UP001595973"/>
    </source>
</evidence>
<dbReference type="CDD" id="cd17320">
    <property type="entry name" value="MFS_MdfA_MDR_like"/>
    <property type="match status" value="1"/>
</dbReference>
<keyword evidence="3 8" id="KW-0813">Transport</keyword>
<sequence length="391" mass="39839">MLRTALVLGLLALVGPFAIDMYLPAMPGIATAFGTSETAVQATLTAYFIAFGAAQLVYGPLADRFGRRPPVFLGLAIFIAGSAGAALAGSIESLIAWRTLQGLGGAALMVVPRAIVRDLYTGPQATRLMAMIMLVISVSPMLAPLAGSAVIAFAGWRTIFAVLTAAGLLSLLVTALAQPETLPPTRRLPINARALARGARQLLGDPGFMGLTLVGGFGMASFFVFLASAPFVYVRQFGLSPTGFSLAFAINAIGFFSASQAAGYLGDRMGMRSLVRRGTAGFTLCTLVLFALALAGAATLPVIVAGLFCANLCLGVVIPTAMVLALDDHGENAGLAASLGGTLQMLAGGVMILAAGPFFDGTALPMLGAIAVCGLAALGLTAAMLPRARIA</sequence>
<keyword evidence="11" id="KW-1185">Reference proteome</keyword>
<evidence type="ECO:0000259" key="9">
    <source>
        <dbReference type="PROSITE" id="PS50850"/>
    </source>
</evidence>
<protein>
    <recommendedName>
        <fullName evidence="8">Bcr/CflA family efflux transporter</fullName>
    </recommendedName>
</protein>
<evidence type="ECO:0000256" key="2">
    <source>
        <dbReference type="ARBA" id="ARBA00006236"/>
    </source>
</evidence>
<feature type="transmembrane region" description="Helical" evidence="8">
    <location>
        <begin position="278"/>
        <end position="297"/>
    </location>
</feature>
<evidence type="ECO:0000313" key="10">
    <source>
        <dbReference type="EMBL" id="MFC4670229.1"/>
    </source>
</evidence>
<dbReference type="Proteomes" id="UP001595973">
    <property type="component" value="Unassembled WGS sequence"/>
</dbReference>
<dbReference type="InterPro" id="IPR020846">
    <property type="entry name" value="MFS_dom"/>
</dbReference>
<evidence type="ECO:0000256" key="3">
    <source>
        <dbReference type="ARBA" id="ARBA00022448"/>
    </source>
</evidence>
<comment type="subcellular location">
    <subcellularLocation>
        <location evidence="8">Cell inner membrane</location>
        <topology evidence="8">Multi-pass membrane protein</topology>
    </subcellularLocation>
    <subcellularLocation>
        <location evidence="1">Cell membrane</location>
        <topology evidence="1">Multi-pass membrane protein</topology>
    </subcellularLocation>
</comment>
<feature type="transmembrane region" description="Helical" evidence="8">
    <location>
        <begin position="128"/>
        <end position="153"/>
    </location>
</feature>
<dbReference type="RefSeq" id="WP_380719008.1">
    <property type="nucleotide sequence ID" value="NZ_JBHSGI010000024.1"/>
</dbReference>
<feature type="transmembrane region" description="Helical" evidence="8">
    <location>
        <begin position="244"/>
        <end position="266"/>
    </location>
</feature>
<feature type="transmembrane region" description="Helical" evidence="8">
    <location>
        <begin position="207"/>
        <end position="232"/>
    </location>
</feature>
<comment type="caution">
    <text evidence="8">Lacks conserved residue(s) required for the propagation of feature annotation.</text>
</comment>
<dbReference type="InterPro" id="IPR011701">
    <property type="entry name" value="MFS"/>
</dbReference>
<dbReference type="PANTHER" id="PTHR23502:SF132">
    <property type="entry name" value="POLYAMINE TRANSPORTER 2-RELATED"/>
    <property type="match status" value="1"/>
</dbReference>
<gene>
    <name evidence="10" type="ORF">ACFO5X_16815</name>
</gene>
<comment type="similarity">
    <text evidence="2 8">Belongs to the major facilitator superfamily. Bcr/CmlA family.</text>
</comment>
<feature type="transmembrane region" description="Helical" evidence="8">
    <location>
        <begin position="333"/>
        <end position="356"/>
    </location>
</feature>
<feature type="transmembrane region" description="Helical" evidence="8">
    <location>
        <begin position="362"/>
        <end position="385"/>
    </location>
</feature>
<evidence type="ECO:0000256" key="6">
    <source>
        <dbReference type="ARBA" id="ARBA00022989"/>
    </source>
</evidence>
<evidence type="ECO:0000256" key="1">
    <source>
        <dbReference type="ARBA" id="ARBA00004651"/>
    </source>
</evidence>
<evidence type="ECO:0000256" key="7">
    <source>
        <dbReference type="ARBA" id="ARBA00023136"/>
    </source>
</evidence>
<feature type="transmembrane region" description="Helical" evidence="8">
    <location>
        <begin position="42"/>
        <end position="59"/>
    </location>
</feature>
<dbReference type="PROSITE" id="PS50850">
    <property type="entry name" value="MFS"/>
    <property type="match status" value="1"/>
</dbReference>
<dbReference type="Gene3D" id="1.20.1720.10">
    <property type="entry name" value="Multidrug resistance protein D"/>
    <property type="match status" value="1"/>
</dbReference>
<dbReference type="EMBL" id="JBHSGI010000024">
    <property type="protein sequence ID" value="MFC4670229.1"/>
    <property type="molecule type" value="Genomic_DNA"/>
</dbReference>
<keyword evidence="5 8" id="KW-0812">Transmembrane</keyword>
<keyword evidence="7 8" id="KW-0472">Membrane</keyword>
<dbReference type="NCBIfam" id="TIGR00710">
    <property type="entry name" value="efflux_Bcr_CflA"/>
    <property type="match status" value="1"/>
</dbReference>
<feature type="transmembrane region" description="Helical" evidence="8">
    <location>
        <begin position="159"/>
        <end position="177"/>
    </location>
</feature>
<reference evidence="11" key="1">
    <citation type="journal article" date="2019" name="Int. J. Syst. Evol. Microbiol.">
        <title>The Global Catalogue of Microorganisms (GCM) 10K type strain sequencing project: providing services to taxonomists for standard genome sequencing and annotation.</title>
        <authorList>
            <consortium name="The Broad Institute Genomics Platform"/>
            <consortium name="The Broad Institute Genome Sequencing Center for Infectious Disease"/>
            <person name="Wu L."/>
            <person name="Ma J."/>
        </authorList>
    </citation>
    <scope>NUCLEOTIDE SEQUENCE [LARGE SCALE GENOMIC DNA]</scope>
    <source>
        <strain evidence="11">CGMCC 4.7283</strain>
    </source>
</reference>
<name>A0ABV9KK86_9RHOB</name>
<proteinExistence type="inferred from homology"/>
<comment type="caution">
    <text evidence="10">The sequence shown here is derived from an EMBL/GenBank/DDBJ whole genome shotgun (WGS) entry which is preliminary data.</text>
</comment>
<keyword evidence="6 8" id="KW-1133">Transmembrane helix</keyword>
<keyword evidence="8" id="KW-0997">Cell inner membrane</keyword>
<dbReference type="InterPro" id="IPR036259">
    <property type="entry name" value="MFS_trans_sf"/>
</dbReference>
<dbReference type="PANTHER" id="PTHR23502">
    <property type="entry name" value="MAJOR FACILITATOR SUPERFAMILY"/>
    <property type="match status" value="1"/>
</dbReference>
<accession>A0ABV9KK86</accession>
<evidence type="ECO:0000256" key="5">
    <source>
        <dbReference type="ARBA" id="ARBA00022692"/>
    </source>
</evidence>
<dbReference type="Pfam" id="PF07690">
    <property type="entry name" value="MFS_1"/>
    <property type="match status" value="1"/>
</dbReference>
<feature type="domain" description="Major facilitator superfamily (MFS) profile" evidence="9">
    <location>
        <begin position="4"/>
        <end position="389"/>
    </location>
</feature>
<dbReference type="SUPFAM" id="SSF103473">
    <property type="entry name" value="MFS general substrate transporter"/>
    <property type="match status" value="1"/>
</dbReference>
<keyword evidence="4" id="KW-1003">Cell membrane</keyword>
<dbReference type="InterPro" id="IPR004812">
    <property type="entry name" value="Efflux_drug-R_Bcr/CmlA"/>
</dbReference>
<feature type="transmembrane region" description="Helical" evidence="8">
    <location>
        <begin position="71"/>
        <end position="89"/>
    </location>
</feature>
<evidence type="ECO:0000256" key="8">
    <source>
        <dbReference type="RuleBase" id="RU365088"/>
    </source>
</evidence>
<feature type="transmembrane region" description="Helical" evidence="8">
    <location>
        <begin position="95"/>
        <end position="116"/>
    </location>
</feature>
<evidence type="ECO:0000256" key="4">
    <source>
        <dbReference type="ARBA" id="ARBA00022475"/>
    </source>
</evidence>
<feature type="transmembrane region" description="Helical" evidence="8">
    <location>
        <begin position="303"/>
        <end position="326"/>
    </location>
</feature>
<organism evidence="10 11">
    <name type="scientific">Seohaeicola nanhaiensis</name>
    <dbReference type="NCBI Taxonomy" id="1387282"/>
    <lineage>
        <taxon>Bacteria</taxon>
        <taxon>Pseudomonadati</taxon>
        <taxon>Pseudomonadota</taxon>
        <taxon>Alphaproteobacteria</taxon>
        <taxon>Rhodobacterales</taxon>
        <taxon>Roseobacteraceae</taxon>
        <taxon>Seohaeicola</taxon>
    </lineage>
</organism>